<dbReference type="Gene3D" id="3.40.50.150">
    <property type="entry name" value="Vaccinia Virus protein VP39"/>
    <property type="match status" value="1"/>
</dbReference>
<evidence type="ECO:0000256" key="1">
    <source>
        <dbReference type="ARBA" id="ARBA00004604"/>
    </source>
</evidence>
<dbReference type="FunFam" id="1.10.10.2150:FF:000001">
    <property type="entry name" value="Ribosomal RNA-processing protein 8"/>
    <property type="match status" value="1"/>
</dbReference>
<evidence type="ECO:0000313" key="10">
    <source>
        <dbReference type="EMBL" id="ERT00890.1"/>
    </source>
</evidence>
<evidence type="ECO:0000256" key="3">
    <source>
        <dbReference type="ARBA" id="ARBA00022552"/>
    </source>
</evidence>
<dbReference type="Pfam" id="PF05148">
    <property type="entry name" value="Methyltransf_8"/>
    <property type="match status" value="2"/>
</dbReference>
<keyword evidence="6" id="KW-0949">S-adenosyl-L-methionine</keyword>
<comment type="subcellular location">
    <subcellularLocation>
        <location evidence="1">Nucleus</location>
        <location evidence="1">Nucleolus</location>
    </subcellularLocation>
</comment>
<feature type="compositionally biased region" description="Gly residues" evidence="9">
    <location>
        <begin position="358"/>
        <end position="385"/>
    </location>
</feature>
<keyword evidence="7" id="KW-0539">Nucleus</keyword>
<dbReference type="eggNOG" id="KOG3045">
    <property type="taxonomic scope" value="Eukaryota"/>
</dbReference>
<keyword evidence="5" id="KW-0808">Transferase</keyword>
<protein>
    <recommendedName>
        <fullName evidence="8">Ribosomal RNA-processing protein 8</fullName>
    </recommendedName>
</protein>
<evidence type="ECO:0000313" key="11">
    <source>
        <dbReference type="Proteomes" id="UP000018087"/>
    </source>
</evidence>
<feature type="compositionally biased region" description="Basic residues" evidence="9">
    <location>
        <begin position="527"/>
        <end position="538"/>
    </location>
</feature>
<dbReference type="STRING" id="1391915.U7Q1P8"/>
<dbReference type="SUPFAM" id="SSF53335">
    <property type="entry name" value="S-adenosyl-L-methionine-dependent methyltransferases"/>
    <property type="match status" value="1"/>
</dbReference>
<dbReference type="GO" id="GO:0042273">
    <property type="term" value="P:ribosomal large subunit biogenesis"/>
    <property type="evidence" value="ECO:0007669"/>
    <property type="project" value="TreeGrafter"/>
</dbReference>
<evidence type="ECO:0000256" key="5">
    <source>
        <dbReference type="ARBA" id="ARBA00022679"/>
    </source>
</evidence>
<dbReference type="PANTHER" id="PTHR12787">
    <property type="entry name" value="RIBOSOMAL RNA-PROCESSING PROTEIN 8"/>
    <property type="match status" value="1"/>
</dbReference>
<feature type="region of interest" description="Disordered" evidence="9">
    <location>
        <begin position="355"/>
        <end position="398"/>
    </location>
</feature>
<feature type="region of interest" description="Disordered" evidence="9">
    <location>
        <begin position="634"/>
        <end position="667"/>
    </location>
</feature>
<dbReference type="OrthoDB" id="10258825at2759"/>
<keyword evidence="4" id="KW-0489">Methyltransferase</keyword>
<dbReference type="PANTHER" id="PTHR12787:SF0">
    <property type="entry name" value="RIBOSOMAL RNA-PROCESSING PROTEIN 8"/>
    <property type="match status" value="1"/>
</dbReference>
<dbReference type="InterPro" id="IPR029063">
    <property type="entry name" value="SAM-dependent_MTases_sf"/>
</dbReference>
<evidence type="ECO:0000256" key="2">
    <source>
        <dbReference type="ARBA" id="ARBA00006301"/>
    </source>
</evidence>
<keyword evidence="11" id="KW-1185">Reference proteome</keyword>
<reference evidence="11" key="1">
    <citation type="journal article" date="2014" name="Genome Announc.">
        <title>Genome sequence of the pathogenic fungus Sporothrix schenckii (ATCC 58251).</title>
        <authorList>
            <person name="Cuomo C.A."/>
            <person name="Rodriguez-Del Valle N."/>
            <person name="Perez-Sanchez L."/>
            <person name="Abouelleil A."/>
            <person name="Goldberg J."/>
            <person name="Young S."/>
            <person name="Zeng Q."/>
            <person name="Birren B.W."/>
        </authorList>
    </citation>
    <scope>NUCLEOTIDE SEQUENCE [LARGE SCALE GENOMIC DNA]</scope>
    <source>
        <strain evidence="11">ATCC 58251 / de Perez 2211183</strain>
    </source>
</reference>
<dbReference type="EMBL" id="KI440843">
    <property type="protein sequence ID" value="ERT00890.1"/>
    <property type="molecule type" value="Genomic_DNA"/>
</dbReference>
<feature type="compositionally biased region" description="Basic and acidic residues" evidence="9">
    <location>
        <begin position="171"/>
        <end position="211"/>
    </location>
</feature>
<dbReference type="InterPro" id="IPR007823">
    <property type="entry name" value="RRP8"/>
</dbReference>
<proteinExistence type="inferred from homology"/>
<feature type="compositionally biased region" description="Basic and acidic residues" evidence="9">
    <location>
        <begin position="144"/>
        <end position="153"/>
    </location>
</feature>
<gene>
    <name evidence="10" type="ORF">HMPREF1624_02124</name>
</gene>
<keyword evidence="3" id="KW-0698">rRNA processing</keyword>
<evidence type="ECO:0000256" key="6">
    <source>
        <dbReference type="ARBA" id="ARBA00022691"/>
    </source>
</evidence>
<feature type="region of interest" description="Disordered" evidence="9">
    <location>
        <begin position="1"/>
        <end position="251"/>
    </location>
</feature>
<dbReference type="Proteomes" id="UP000018087">
    <property type="component" value="Unassembled WGS sequence"/>
</dbReference>
<evidence type="ECO:0000256" key="4">
    <source>
        <dbReference type="ARBA" id="ARBA00022603"/>
    </source>
</evidence>
<feature type="region of interest" description="Disordered" evidence="9">
    <location>
        <begin position="513"/>
        <end position="547"/>
    </location>
</feature>
<feature type="compositionally biased region" description="Basic and acidic residues" evidence="9">
    <location>
        <begin position="76"/>
        <end position="88"/>
    </location>
</feature>
<accession>U7Q1P8</accession>
<name>U7Q1P8_SPOS1</name>
<dbReference type="GO" id="GO:0005730">
    <property type="term" value="C:nucleolus"/>
    <property type="evidence" value="ECO:0007669"/>
    <property type="project" value="UniProtKB-SubCell"/>
</dbReference>
<sequence length="682" mass="72732">MFAVPGWSVSADKLKTETLNKPPPQEKGVKGHSTKGTGANATALFAEPAAKKRKREKAAKRESSGPQITGKNLAEMWERVIEKRDPSQRTEGGAPPSKKSRRNKKDKSEVEGETEAATKPNKPAAAQHVSEPISIPTKSPASKETPDRDEAKPAKKAGAKARIDSVPVASEKSDHSTQSGKVKDKKEKKVKAAEADTFEHTPKTDKQEHKDKKDKKDKKKREDVQMEDVQTTPKEQTPSKKQKADKLKQDKPIASTAAAAVAAASPAAATAGVLSLPPAGPKLTPLQASMRAKLVSARFRHLNETLYTTPSAEALRLFGESPDMFHAYHEGFRQQVSVWPENPVDGYVAEVRRRAGKGSSGGKLGGGGRGGGRGRGGRGGRGGFGGHHHRDPTDTLPRTHGQCRLADIGCGDARLAASLAPDAAALRIEVLSFDLHADPNNPFITAAADASDLPLGPGSVDVTVFCLALMGTNWLSFVEEAYRVLRWKGELWVAEIKSRFAGGAEMRARLKQKQQANQKGPVSHSVGFRRKNGIKGGKKAGQDEDDPDVVAAAISEVDGADEGGSTGATDVSAFVQALRRRGFVLDESAASGEDGPPKSTGGKPPAVDLSNKMFVKMRFIKAAPPMVGKEEVMQSLNGGRGSDGGAKKPSVFDDDKNNQNADPMADPALEAKILKPCVYKLR</sequence>
<evidence type="ECO:0000256" key="7">
    <source>
        <dbReference type="ARBA" id="ARBA00023242"/>
    </source>
</evidence>
<dbReference type="GO" id="GO:0016433">
    <property type="term" value="F:rRNA (adenine) methyltransferase activity"/>
    <property type="evidence" value="ECO:0007669"/>
    <property type="project" value="TreeGrafter"/>
</dbReference>
<comment type="similarity">
    <text evidence="2">Belongs to the methyltransferase superfamily. RRP8 family.</text>
</comment>
<feature type="region of interest" description="Disordered" evidence="9">
    <location>
        <begin position="586"/>
        <end position="607"/>
    </location>
</feature>
<organism evidence="10 11">
    <name type="scientific">Sporothrix schenckii (strain ATCC 58251 / de Perez 2211183)</name>
    <name type="common">Rose-picker's disease fungus</name>
    <dbReference type="NCBI Taxonomy" id="1391915"/>
    <lineage>
        <taxon>Eukaryota</taxon>
        <taxon>Fungi</taxon>
        <taxon>Dikarya</taxon>
        <taxon>Ascomycota</taxon>
        <taxon>Pezizomycotina</taxon>
        <taxon>Sordariomycetes</taxon>
        <taxon>Sordariomycetidae</taxon>
        <taxon>Ophiostomatales</taxon>
        <taxon>Ophiostomataceae</taxon>
        <taxon>Sporothrix</taxon>
    </lineage>
</organism>
<evidence type="ECO:0000256" key="9">
    <source>
        <dbReference type="SAM" id="MobiDB-lite"/>
    </source>
</evidence>
<evidence type="ECO:0000256" key="8">
    <source>
        <dbReference type="ARBA" id="ARBA00076672"/>
    </source>
</evidence>
<dbReference type="HOGENOM" id="CLU_027694_3_1_1"/>
<dbReference type="Gene3D" id="1.10.10.2150">
    <property type="entry name" value="Ribosomal RNA-processing protein 8, N-terminal domain"/>
    <property type="match status" value="1"/>
</dbReference>
<dbReference type="AlphaFoldDB" id="U7Q1P8"/>
<feature type="compositionally biased region" description="Basic and acidic residues" evidence="9">
    <location>
        <begin position="242"/>
        <end position="251"/>
    </location>
</feature>
<dbReference type="InterPro" id="IPR042036">
    <property type="entry name" value="RRP8_N"/>
</dbReference>